<dbReference type="InterPro" id="IPR051781">
    <property type="entry name" value="Metallo-dep_Hydrolase"/>
</dbReference>
<keyword evidence="1" id="KW-0732">Signal</keyword>
<dbReference type="Gene3D" id="3.20.20.140">
    <property type="entry name" value="Metal-dependent hydrolases"/>
    <property type="match status" value="1"/>
</dbReference>
<feature type="signal peptide" evidence="1">
    <location>
        <begin position="1"/>
        <end position="18"/>
    </location>
</feature>
<evidence type="ECO:0000313" key="4">
    <source>
        <dbReference type="Proteomes" id="UP000624419"/>
    </source>
</evidence>
<dbReference type="PANTHER" id="PTHR43135:SF3">
    <property type="entry name" value="ALPHA-D-RIBOSE 1-METHYLPHOSPHONATE 5-TRIPHOSPHATE DIPHOSPHATASE"/>
    <property type="match status" value="1"/>
</dbReference>
<dbReference type="InterPro" id="IPR011059">
    <property type="entry name" value="Metal-dep_hydrolase_composite"/>
</dbReference>
<dbReference type="Proteomes" id="UP000624419">
    <property type="component" value="Unassembled WGS sequence"/>
</dbReference>
<dbReference type="CDD" id="cd01299">
    <property type="entry name" value="Met_dep_hydrolase_A"/>
    <property type="match status" value="1"/>
</dbReference>
<keyword evidence="4" id="KW-1185">Reference proteome</keyword>
<evidence type="ECO:0000256" key="1">
    <source>
        <dbReference type="SAM" id="SignalP"/>
    </source>
</evidence>
<dbReference type="EMBL" id="JABBXD010000002">
    <property type="protein sequence ID" value="MBD3584993.1"/>
    <property type="molecule type" value="Genomic_DNA"/>
</dbReference>
<reference evidence="3 4" key="1">
    <citation type="submission" date="2020-04" db="EMBL/GenBank/DDBJ databases">
        <title>Salinimonas sp. HHU 13199.</title>
        <authorList>
            <person name="Cui X."/>
            <person name="Zhang D."/>
        </authorList>
    </citation>
    <scope>NUCLEOTIDE SEQUENCE [LARGE SCALE GENOMIC DNA]</scope>
    <source>
        <strain evidence="3 4">HHU 13199</strain>
    </source>
</reference>
<dbReference type="InterPro" id="IPR032466">
    <property type="entry name" value="Metal_Hydrolase"/>
</dbReference>
<dbReference type="RefSeq" id="WP_191022655.1">
    <property type="nucleotide sequence ID" value="NZ_JABBXD010000002.1"/>
</dbReference>
<dbReference type="SUPFAM" id="SSF51338">
    <property type="entry name" value="Composite domain of metallo-dependent hydrolases"/>
    <property type="match status" value="1"/>
</dbReference>
<organism evidence="3 4">
    <name type="scientific">Salinimonas profundi</name>
    <dbReference type="NCBI Taxonomy" id="2729140"/>
    <lineage>
        <taxon>Bacteria</taxon>
        <taxon>Pseudomonadati</taxon>
        <taxon>Pseudomonadota</taxon>
        <taxon>Gammaproteobacteria</taxon>
        <taxon>Alteromonadales</taxon>
        <taxon>Alteromonadaceae</taxon>
        <taxon>Alteromonas/Salinimonas group</taxon>
        <taxon>Salinimonas</taxon>
    </lineage>
</organism>
<dbReference type="InterPro" id="IPR057744">
    <property type="entry name" value="OTAase-like"/>
</dbReference>
<sequence>MRYLLSFILVIVSLPALSASLVVTADRMLDVKRGKLINDAVVVIEDNVISQAGSAQDITIDNDARIIRLGDATLLPGLMDMHVHLTSDAATHGYKRLGVSVPRATLKAVKHASDTLHAGFTTVRNVGAPGFADVALKDAINAGEITGPRMFVAGPSLGVTGGHCDNNLLPFDYAQTSDGVADGPWEIRKAVRRNIKYGADLIKFCATGGVLSKGTKVGAQQYTAEEMQALVEEAHLRGLTVATHAHGTSGIKAAIRAGVDSVEHASLLDDEAIRLAVENNTYLSMDVYVTEYILSEGKAAGILEESLAKERTVGKTQRESFSKAVKAGVKMVFGSDAGVYPHGDNSRQFARMVKFGMTPLQAIQAATINAASLLKQQDKLGSVEPGMLADIIAVPGNPLEKIQVLENVTLVIKNGEIIRQPED</sequence>
<feature type="chain" id="PRO_5045520693" evidence="1">
    <location>
        <begin position="19"/>
        <end position="423"/>
    </location>
</feature>
<feature type="domain" description="Amidohydrolase-related" evidence="2">
    <location>
        <begin position="73"/>
        <end position="417"/>
    </location>
</feature>
<dbReference type="Gene3D" id="2.30.40.10">
    <property type="entry name" value="Urease, subunit C, domain 1"/>
    <property type="match status" value="1"/>
</dbReference>
<dbReference type="SUPFAM" id="SSF51556">
    <property type="entry name" value="Metallo-dependent hydrolases"/>
    <property type="match status" value="1"/>
</dbReference>
<dbReference type="PANTHER" id="PTHR43135">
    <property type="entry name" value="ALPHA-D-RIBOSE 1-METHYLPHOSPHONATE 5-TRIPHOSPHATE DIPHOSPHATASE"/>
    <property type="match status" value="1"/>
</dbReference>
<comment type="caution">
    <text evidence="3">The sequence shown here is derived from an EMBL/GenBank/DDBJ whole genome shotgun (WGS) entry which is preliminary data.</text>
</comment>
<dbReference type="Pfam" id="PF01979">
    <property type="entry name" value="Amidohydro_1"/>
    <property type="match status" value="1"/>
</dbReference>
<evidence type="ECO:0000313" key="3">
    <source>
        <dbReference type="EMBL" id="MBD3584993.1"/>
    </source>
</evidence>
<proteinExistence type="predicted"/>
<protein>
    <submittedName>
        <fullName evidence="3">Amidohydrolase family protein</fullName>
    </submittedName>
</protein>
<dbReference type="InterPro" id="IPR006680">
    <property type="entry name" value="Amidohydro-rel"/>
</dbReference>
<name>A0ABR8LHI6_9ALTE</name>
<accession>A0ABR8LHI6</accession>
<evidence type="ECO:0000259" key="2">
    <source>
        <dbReference type="Pfam" id="PF01979"/>
    </source>
</evidence>
<gene>
    <name evidence="3" type="ORF">HHX48_04490</name>
</gene>